<keyword evidence="2" id="KW-1185">Reference proteome</keyword>
<evidence type="ECO:0000313" key="1">
    <source>
        <dbReference type="EMBL" id="TVP39810.1"/>
    </source>
</evidence>
<protein>
    <submittedName>
        <fullName evidence="1">Uncharacterized protein</fullName>
    </submittedName>
</protein>
<dbReference type="AlphaFoldDB" id="A0A557ST89"/>
<gene>
    <name evidence="1" type="ORF">NARC_110021</name>
</gene>
<name>A0A557ST89_9ARCH</name>
<reference evidence="1 2" key="1">
    <citation type="journal article" date="2019" name="Front. Microbiol.">
        <title>Ammonia Oxidation by the Arctic Terrestrial Thaumarchaeote Candidatus Nitrosocosmicus arcticus Is Stimulated by Increasing Temperatures.</title>
        <authorList>
            <person name="Alves R.J.E."/>
            <person name="Kerou M."/>
            <person name="Zappe A."/>
            <person name="Bittner R."/>
            <person name="Abby S.S."/>
            <person name="Schmidt H.A."/>
            <person name="Pfeifer K."/>
            <person name="Schleper C."/>
        </authorList>
    </citation>
    <scope>NUCLEOTIDE SEQUENCE [LARGE SCALE GENOMIC DNA]</scope>
    <source>
        <strain evidence="1 2">Kfb</strain>
    </source>
</reference>
<sequence>MPSTLRTRIQILENIQGTLKEPMKEEISLKIVANTRAIIFVYLYRFYGPK</sequence>
<dbReference type="EMBL" id="VOAH01000011">
    <property type="protein sequence ID" value="TVP39810.1"/>
    <property type="molecule type" value="Genomic_DNA"/>
</dbReference>
<dbReference type="Proteomes" id="UP000315289">
    <property type="component" value="Unassembled WGS sequence"/>
</dbReference>
<comment type="caution">
    <text evidence="1">The sequence shown here is derived from an EMBL/GenBank/DDBJ whole genome shotgun (WGS) entry which is preliminary data.</text>
</comment>
<accession>A0A557ST89</accession>
<organism evidence="1 2">
    <name type="scientific">Candidatus Nitrosocosmicus arcticus</name>
    <dbReference type="NCBI Taxonomy" id="2035267"/>
    <lineage>
        <taxon>Archaea</taxon>
        <taxon>Nitrososphaerota</taxon>
        <taxon>Nitrososphaeria</taxon>
        <taxon>Nitrososphaerales</taxon>
        <taxon>Nitrososphaeraceae</taxon>
        <taxon>Candidatus Nitrosocosmicus</taxon>
    </lineage>
</organism>
<proteinExistence type="predicted"/>
<evidence type="ECO:0000313" key="2">
    <source>
        <dbReference type="Proteomes" id="UP000315289"/>
    </source>
</evidence>